<evidence type="ECO:0000313" key="1">
    <source>
        <dbReference type="EMBL" id="PWJ53395.1"/>
    </source>
</evidence>
<dbReference type="AlphaFoldDB" id="A0A316A6Q9"/>
<sequence length="75" mass="8612">MTDIIKQKGILLKALRLERSLQGYSDPATAKMLDAKLVQIFGPQLANHFLSKYSDAESLIWSLDEENLKLFIERF</sequence>
<keyword evidence="2" id="KW-1185">Reference proteome</keyword>
<protein>
    <submittedName>
        <fullName evidence="1">Uncharacterized protein</fullName>
    </submittedName>
</protein>
<gene>
    <name evidence="1" type="ORF">CLV98_1238</name>
</gene>
<reference evidence="1 2" key="1">
    <citation type="submission" date="2018-03" db="EMBL/GenBank/DDBJ databases">
        <title>Genomic Encyclopedia of Archaeal and Bacterial Type Strains, Phase II (KMG-II): from individual species to whole genera.</title>
        <authorList>
            <person name="Goeker M."/>
        </authorList>
    </citation>
    <scope>NUCLEOTIDE SEQUENCE [LARGE SCALE GENOMIC DNA]</scope>
    <source>
        <strain evidence="1 2">DSM 100346</strain>
    </source>
</reference>
<dbReference type="Proteomes" id="UP000245880">
    <property type="component" value="Unassembled WGS sequence"/>
</dbReference>
<comment type="caution">
    <text evidence="1">The sequence shown here is derived from an EMBL/GenBank/DDBJ whole genome shotgun (WGS) entry which is preliminary data.</text>
</comment>
<dbReference type="EMBL" id="QGDT01000023">
    <property type="protein sequence ID" value="PWJ53395.1"/>
    <property type="molecule type" value="Genomic_DNA"/>
</dbReference>
<accession>A0A316A6Q9</accession>
<evidence type="ECO:0000313" key="2">
    <source>
        <dbReference type="Proteomes" id="UP000245880"/>
    </source>
</evidence>
<organism evidence="1 2">
    <name type="scientific">Dyadobacter jejuensis</name>
    <dbReference type="NCBI Taxonomy" id="1082580"/>
    <lineage>
        <taxon>Bacteria</taxon>
        <taxon>Pseudomonadati</taxon>
        <taxon>Bacteroidota</taxon>
        <taxon>Cytophagia</taxon>
        <taxon>Cytophagales</taxon>
        <taxon>Spirosomataceae</taxon>
        <taxon>Dyadobacter</taxon>
    </lineage>
</organism>
<proteinExistence type="predicted"/>
<name>A0A316A6Q9_9BACT</name>